<name>A0A166BFA8_9AGAM</name>
<evidence type="ECO:0000256" key="4">
    <source>
        <dbReference type="ARBA" id="ARBA00022519"/>
    </source>
</evidence>
<dbReference type="OrthoDB" id="10254418at2759"/>
<proteinExistence type="predicted"/>
<evidence type="ECO:0000256" key="3">
    <source>
        <dbReference type="ARBA" id="ARBA00022475"/>
    </source>
</evidence>
<keyword evidence="10" id="KW-1185">Reference proteome</keyword>
<protein>
    <submittedName>
        <fullName evidence="9">Uncharacterized protein</fullName>
    </submittedName>
</protein>
<dbReference type="EMBL" id="KV417645">
    <property type="protein sequence ID" value="KZP12589.1"/>
    <property type="molecule type" value="Genomic_DNA"/>
</dbReference>
<accession>A0A166BFA8</accession>
<evidence type="ECO:0000313" key="9">
    <source>
        <dbReference type="EMBL" id="KZP12589.1"/>
    </source>
</evidence>
<keyword evidence="2" id="KW-0813">Transport</keyword>
<dbReference type="InterPro" id="IPR007272">
    <property type="entry name" value="Sulf_transp_TsuA/YedE"/>
</dbReference>
<dbReference type="STRING" id="436010.A0A166BFA8"/>
<dbReference type="Pfam" id="PF20398">
    <property type="entry name" value="DUF6691"/>
    <property type="match status" value="1"/>
</dbReference>
<keyword evidence="6 8" id="KW-1133">Transmembrane helix</keyword>
<feature type="transmembrane region" description="Helical" evidence="8">
    <location>
        <begin position="236"/>
        <end position="254"/>
    </location>
</feature>
<organism evidence="9 10">
    <name type="scientific">Athelia psychrophila</name>
    <dbReference type="NCBI Taxonomy" id="1759441"/>
    <lineage>
        <taxon>Eukaryota</taxon>
        <taxon>Fungi</taxon>
        <taxon>Dikarya</taxon>
        <taxon>Basidiomycota</taxon>
        <taxon>Agaricomycotina</taxon>
        <taxon>Agaricomycetes</taxon>
        <taxon>Agaricomycetidae</taxon>
        <taxon>Atheliales</taxon>
        <taxon>Atheliaceae</taxon>
        <taxon>Athelia</taxon>
    </lineage>
</organism>
<feature type="transmembrane region" description="Helical" evidence="8">
    <location>
        <begin position="47"/>
        <end position="68"/>
    </location>
</feature>
<evidence type="ECO:0000256" key="2">
    <source>
        <dbReference type="ARBA" id="ARBA00022448"/>
    </source>
</evidence>
<evidence type="ECO:0000256" key="6">
    <source>
        <dbReference type="ARBA" id="ARBA00022989"/>
    </source>
</evidence>
<reference evidence="9 10" key="1">
    <citation type="journal article" date="2016" name="Mol. Biol. Evol.">
        <title>Comparative Genomics of Early-Diverging Mushroom-Forming Fungi Provides Insights into the Origins of Lignocellulose Decay Capabilities.</title>
        <authorList>
            <person name="Nagy L.G."/>
            <person name="Riley R."/>
            <person name="Tritt A."/>
            <person name="Adam C."/>
            <person name="Daum C."/>
            <person name="Floudas D."/>
            <person name="Sun H."/>
            <person name="Yadav J.S."/>
            <person name="Pangilinan J."/>
            <person name="Larsson K.H."/>
            <person name="Matsuura K."/>
            <person name="Barry K."/>
            <person name="Labutti K."/>
            <person name="Kuo R."/>
            <person name="Ohm R.A."/>
            <person name="Bhattacharya S.S."/>
            <person name="Shirouzu T."/>
            <person name="Yoshinaga Y."/>
            <person name="Martin F.M."/>
            <person name="Grigoriev I.V."/>
            <person name="Hibbett D.S."/>
        </authorList>
    </citation>
    <scope>NUCLEOTIDE SEQUENCE [LARGE SCALE GENOMIC DNA]</scope>
    <source>
        <strain evidence="9 10">CBS 109695</strain>
    </source>
</reference>
<comment type="subcellular location">
    <subcellularLocation>
        <location evidence="1">Cell inner membrane</location>
        <topology evidence="1">Multi-pass membrane protein</topology>
    </subcellularLocation>
</comment>
<keyword evidence="5 8" id="KW-0812">Transmembrane</keyword>
<dbReference type="PANTHER" id="PTHR30574:SF1">
    <property type="entry name" value="SULPHUR TRANSPORT DOMAIN-CONTAINING PROTEIN"/>
    <property type="match status" value="1"/>
</dbReference>
<dbReference type="PANTHER" id="PTHR30574">
    <property type="entry name" value="INNER MEMBRANE PROTEIN YEDE"/>
    <property type="match status" value="1"/>
</dbReference>
<sequence>MSTPTPLQSLIGGVGLALPVHSLLLLNSSVLGISGFLHGAIRGDRDAMVSVIGLLAGGMVIAMVEGAAQPAVVAPDLQRIILSGFLVGVGTKLGAGCTSGHMICGLSRLSPRSMVATATFFVSGVLTAQNAYAGSLPPARTTDWSLGIHGKTFIALQAIPLAISSCLYLFSSPPPPPPPPPAHSEPISTSSPLRLVAALSASFGFALALRLSNLNQATRVVSFLLLPFDRAFDPSLAYLAIGALPLATLLYHYARGNQQPRLGGQWNIPKSLTIDAKLVSGAVLFGIGWGLGGICRMLFTVTMPTKMLTSPLAGPGLINLGASLFTGINIMQPGAWVGAFALGGLLGGLV</sequence>
<evidence type="ECO:0000256" key="1">
    <source>
        <dbReference type="ARBA" id="ARBA00004429"/>
    </source>
</evidence>
<dbReference type="Pfam" id="PF04143">
    <property type="entry name" value="Sulf_transp"/>
    <property type="match status" value="1"/>
</dbReference>
<evidence type="ECO:0000313" key="10">
    <source>
        <dbReference type="Proteomes" id="UP000076532"/>
    </source>
</evidence>
<evidence type="ECO:0000256" key="8">
    <source>
        <dbReference type="SAM" id="Phobius"/>
    </source>
</evidence>
<evidence type="ECO:0000256" key="7">
    <source>
        <dbReference type="ARBA" id="ARBA00023136"/>
    </source>
</evidence>
<keyword evidence="4" id="KW-0997">Cell inner membrane</keyword>
<dbReference type="InterPro" id="IPR046513">
    <property type="entry name" value="DUF6691"/>
</dbReference>
<feature type="transmembrane region" description="Helical" evidence="8">
    <location>
        <begin position="278"/>
        <end position="299"/>
    </location>
</feature>
<dbReference type="AlphaFoldDB" id="A0A166BFA8"/>
<keyword evidence="7 8" id="KW-0472">Membrane</keyword>
<dbReference type="GO" id="GO:0005886">
    <property type="term" value="C:plasma membrane"/>
    <property type="evidence" value="ECO:0007669"/>
    <property type="project" value="UniProtKB-SubCell"/>
</dbReference>
<gene>
    <name evidence="9" type="ORF">FIBSPDRAFT_154973</name>
</gene>
<keyword evidence="3" id="KW-1003">Cell membrane</keyword>
<dbReference type="Proteomes" id="UP000076532">
    <property type="component" value="Unassembled WGS sequence"/>
</dbReference>
<feature type="transmembrane region" description="Helical" evidence="8">
    <location>
        <begin position="6"/>
        <end position="26"/>
    </location>
</feature>
<evidence type="ECO:0000256" key="5">
    <source>
        <dbReference type="ARBA" id="ARBA00022692"/>
    </source>
</evidence>